<reference evidence="1 2" key="1">
    <citation type="submission" date="2016-06" db="EMBL/GenBank/DDBJ databases">
        <authorList>
            <person name="Kjaerup R.B."/>
            <person name="Dalgaard T.S."/>
            <person name="Juul-Madsen H.R."/>
        </authorList>
    </citation>
    <scope>NUCLEOTIDE SEQUENCE [LARGE SCALE GENOMIC DNA]</scope>
    <source>
        <strain evidence="1 2">Pb300</strain>
    </source>
</reference>
<name>A0A1D2J3I0_PARBR</name>
<proteinExistence type="predicted"/>
<evidence type="ECO:0000313" key="2">
    <source>
        <dbReference type="Proteomes" id="UP000242814"/>
    </source>
</evidence>
<accession>A0A1D2J3I0</accession>
<protein>
    <submittedName>
        <fullName evidence="1">Uncharacterized protein</fullName>
    </submittedName>
</protein>
<comment type="caution">
    <text evidence="1">The sequence shown here is derived from an EMBL/GenBank/DDBJ whole genome shotgun (WGS) entry which is preliminary data.</text>
</comment>
<dbReference type="EMBL" id="LZYO01000707">
    <property type="protein sequence ID" value="ODH12854.1"/>
    <property type="molecule type" value="Genomic_DNA"/>
</dbReference>
<sequence length="63" mass="7221">MSARERSTSSWKRLNVTLCFELSLGKQIIAFKGAREESPCRVSAGRRMRAECRAPTEDERTEM</sequence>
<dbReference type="AlphaFoldDB" id="A0A1D2J3I0"/>
<evidence type="ECO:0000313" key="1">
    <source>
        <dbReference type="EMBL" id="ODH12854.1"/>
    </source>
</evidence>
<organism evidence="1 2">
    <name type="scientific">Paracoccidioides brasiliensis</name>
    <dbReference type="NCBI Taxonomy" id="121759"/>
    <lineage>
        <taxon>Eukaryota</taxon>
        <taxon>Fungi</taxon>
        <taxon>Dikarya</taxon>
        <taxon>Ascomycota</taxon>
        <taxon>Pezizomycotina</taxon>
        <taxon>Eurotiomycetes</taxon>
        <taxon>Eurotiomycetidae</taxon>
        <taxon>Onygenales</taxon>
        <taxon>Ajellomycetaceae</taxon>
        <taxon>Paracoccidioides</taxon>
    </lineage>
</organism>
<gene>
    <name evidence="1" type="ORF">ACO22_07848</name>
</gene>
<dbReference type="Proteomes" id="UP000242814">
    <property type="component" value="Unassembled WGS sequence"/>
</dbReference>